<keyword evidence="2" id="KW-1185">Reference proteome</keyword>
<reference evidence="2" key="1">
    <citation type="journal article" date="2019" name="Gigascience">
        <title>De novo genome assembly of the endangered Acer yangbiense, a plant species with extremely small populations endemic to Yunnan Province, China.</title>
        <authorList>
            <person name="Yang J."/>
            <person name="Wariss H.M."/>
            <person name="Tao L."/>
            <person name="Zhang R."/>
            <person name="Yun Q."/>
            <person name="Hollingsworth P."/>
            <person name="Dao Z."/>
            <person name="Luo G."/>
            <person name="Guo H."/>
            <person name="Ma Y."/>
            <person name="Sun W."/>
        </authorList>
    </citation>
    <scope>NUCLEOTIDE SEQUENCE [LARGE SCALE GENOMIC DNA]</scope>
    <source>
        <strain evidence="2">cv. br00</strain>
    </source>
</reference>
<comment type="caution">
    <text evidence="1">The sequence shown here is derived from an EMBL/GenBank/DDBJ whole genome shotgun (WGS) entry which is preliminary data.</text>
</comment>
<name>A0A5N5N531_9ROSI</name>
<evidence type="ECO:0000313" key="2">
    <source>
        <dbReference type="Proteomes" id="UP000326939"/>
    </source>
</evidence>
<evidence type="ECO:0008006" key="3">
    <source>
        <dbReference type="Google" id="ProtNLM"/>
    </source>
</evidence>
<organism evidence="1 2">
    <name type="scientific">Salix brachista</name>
    <dbReference type="NCBI Taxonomy" id="2182728"/>
    <lineage>
        <taxon>Eukaryota</taxon>
        <taxon>Viridiplantae</taxon>
        <taxon>Streptophyta</taxon>
        <taxon>Embryophyta</taxon>
        <taxon>Tracheophyta</taxon>
        <taxon>Spermatophyta</taxon>
        <taxon>Magnoliopsida</taxon>
        <taxon>eudicotyledons</taxon>
        <taxon>Gunneridae</taxon>
        <taxon>Pentapetalae</taxon>
        <taxon>rosids</taxon>
        <taxon>fabids</taxon>
        <taxon>Malpighiales</taxon>
        <taxon>Salicaceae</taxon>
        <taxon>Saliceae</taxon>
        <taxon>Salix</taxon>
    </lineage>
</organism>
<evidence type="ECO:0000313" key="1">
    <source>
        <dbReference type="EMBL" id="KAB5561561.1"/>
    </source>
</evidence>
<proteinExistence type="predicted"/>
<gene>
    <name evidence="1" type="ORF">DKX38_006518</name>
</gene>
<accession>A0A5N5N531</accession>
<protein>
    <recommendedName>
        <fullName evidence="3">SHSP domain-containing protein</fullName>
    </recommendedName>
</protein>
<dbReference type="AlphaFoldDB" id="A0A5N5N531"/>
<sequence>MDLVAKADDFEKKAEKKLNGWGIFGSKYEDAADLFDKAAKSSTGDRKLKINGKSHQGDNKFIRFNTVPPDYDLDLDQIRAEFEGGVLFIKHPKKNISPAIPMDSTKPMDKVYDHVYEDVGSTTEWVKEAGIDSLHVHLTEGVCSSCSPHSSMFQQVRVQASGQKLKITRKRRRGVNEWIRFNKEVNVPSDFLIFLQNPSKVGRQNDRKTIQSQLQDLKSLQMINHKTK</sequence>
<dbReference type="Proteomes" id="UP000326939">
    <property type="component" value="Chromosome 4"/>
</dbReference>
<dbReference type="EMBL" id="VDCV01000004">
    <property type="protein sequence ID" value="KAB5561561.1"/>
    <property type="molecule type" value="Genomic_DNA"/>
</dbReference>
<dbReference type="Pfam" id="PF14938">
    <property type="entry name" value="SNAP"/>
    <property type="match status" value="1"/>
</dbReference>